<dbReference type="PANTHER" id="PTHR10117">
    <property type="entry name" value="TRANSIENT RECEPTOR POTENTIAL CHANNEL"/>
    <property type="match status" value="1"/>
</dbReference>
<dbReference type="EMBL" id="MRZV01002491">
    <property type="protein sequence ID" value="PIK33579.1"/>
    <property type="molecule type" value="Genomic_DNA"/>
</dbReference>
<keyword evidence="2" id="KW-0813">Transport</keyword>
<reference evidence="12 13" key="1">
    <citation type="journal article" date="2017" name="PLoS Biol.">
        <title>The sea cucumber genome provides insights into morphological evolution and visceral regeneration.</title>
        <authorList>
            <person name="Zhang X."/>
            <person name="Sun L."/>
            <person name="Yuan J."/>
            <person name="Sun Y."/>
            <person name="Gao Y."/>
            <person name="Zhang L."/>
            <person name="Li S."/>
            <person name="Dai H."/>
            <person name="Hamel J.F."/>
            <person name="Liu C."/>
            <person name="Yu Y."/>
            <person name="Liu S."/>
            <person name="Lin W."/>
            <person name="Guo K."/>
            <person name="Jin S."/>
            <person name="Xu P."/>
            <person name="Storey K.B."/>
            <person name="Huan P."/>
            <person name="Zhang T."/>
            <person name="Zhou Y."/>
            <person name="Zhang J."/>
            <person name="Lin C."/>
            <person name="Li X."/>
            <person name="Xing L."/>
            <person name="Huo D."/>
            <person name="Sun M."/>
            <person name="Wang L."/>
            <person name="Mercier A."/>
            <person name="Li F."/>
            <person name="Yang H."/>
            <person name="Xiang J."/>
        </authorList>
    </citation>
    <scope>NUCLEOTIDE SEQUENCE [LARGE SCALE GENOMIC DNA]</scope>
    <source>
        <strain evidence="12">Shaxun</strain>
        <tissue evidence="12">Muscle</tissue>
    </source>
</reference>
<organism evidence="12 13">
    <name type="scientific">Stichopus japonicus</name>
    <name type="common">Sea cucumber</name>
    <dbReference type="NCBI Taxonomy" id="307972"/>
    <lineage>
        <taxon>Eukaryota</taxon>
        <taxon>Metazoa</taxon>
        <taxon>Echinodermata</taxon>
        <taxon>Eleutherozoa</taxon>
        <taxon>Echinozoa</taxon>
        <taxon>Holothuroidea</taxon>
        <taxon>Aspidochirotacea</taxon>
        <taxon>Aspidochirotida</taxon>
        <taxon>Stichopodidae</taxon>
        <taxon>Apostichopus</taxon>
    </lineage>
</organism>
<feature type="transmembrane region" description="Helical" evidence="10">
    <location>
        <begin position="477"/>
        <end position="496"/>
    </location>
</feature>
<feature type="domain" description="Transient receptor ion channel" evidence="11">
    <location>
        <begin position="56"/>
        <end position="117"/>
    </location>
</feature>
<proteinExistence type="predicted"/>
<keyword evidence="12" id="KW-0675">Receptor</keyword>
<feature type="transmembrane region" description="Helical" evidence="10">
    <location>
        <begin position="209"/>
        <end position="234"/>
    </location>
</feature>
<dbReference type="OrthoDB" id="10037738at2759"/>
<feature type="transmembrane region" description="Helical" evidence="10">
    <location>
        <begin position="288"/>
        <end position="307"/>
    </location>
</feature>
<dbReference type="InterPro" id="IPR013555">
    <property type="entry name" value="TRP_dom"/>
</dbReference>
<comment type="caution">
    <text evidence="12">The sequence shown here is derived from an EMBL/GenBank/DDBJ whole genome shotgun (WGS) entry which is preliminary data.</text>
</comment>
<evidence type="ECO:0000256" key="2">
    <source>
        <dbReference type="ARBA" id="ARBA00022448"/>
    </source>
</evidence>
<keyword evidence="5 10" id="KW-1133">Transmembrane helix</keyword>
<dbReference type="GO" id="GO:0005886">
    <property type="term" value="C:plasma membrane"/>
    <property type="evidence" value="ECO:0007669"/>
    <property type="project" value="TreeGrafter"/>
</dbReference>
<dbReference type="SMART" id="SM01420">
    <property type="entry name" value="TRP_2"/>
    <property type="match status" value="1"/>
</dbReference>
<dbReference type="Proteomes" id="UP000230750">
    <property type="component" value="Unassembled WGS sequence"/>
</dbReference>
<dbReference type="GO" id="GO:0015279">
    <property type="term" value="F:store-operated calcium channel activity"/>
    <property type="evidence" value="ECO:0007669"/>
    <property type="project" value="TreeGrafter"/>
</dbReference>
<dbReference type="GO" id="GO:0051480">
    <property type="term" value="P:regulation of cytosolic calcium ion concentration"/>
    <property type="evidence" value="ECO:0007669"/>
    <property type="project" value="TreeGrafter"/>
</dbReference>
<dbReference type="PRINTS" id="PR01097">
    <property type="entry name" value="TRNSRECEPTRP"/>
</dbReference>
<keyword evidence="9" id="KW-0407">Ion channel</keyword>
<comment type="subcellular location">
    <subcellularLocation>
        <location evidence="1">Membrane</location>
        <topology evidence="1">Multi-pass membrane protein</topology>
    </subcellularLocation>
</comment>
<keyword evidence="4" id="KW-0677">Repeat</keyword>
<gene>
    <name evidence="12" type="ORF">BSL78_29611</name>
</gene>
<dbReference type="Pfam" id="PF08344">
    <property type="entry name" value="TRP_2"/>
    <property type="match status" value="1"/>
</dbReference>
<keyword evidence="6" id="KW-0040">ANK repeat</keyword>
<feature type="transmembrane region" description="Helical" evidence="10">
    <location>
        <begin position="319"/>
        <end position="338"/>
    </location>
</feature>
<name>A0A2G8JCZ8_STIJA</name>
<dbReference type="GO" id="GO:0070679">
    <property type="term" value="F:inositol 1,4,5 trisphosphate binding"/>
    <property type="evidence" value="ECO:0007669"/>
    <property type="project" value="TreeGrafter"/>
</dbReference>
<dbReference type="InterPro" id="IPR002153">
    <property type="entry name" value="TRPC_channel"/>
</dbReference>
<accession>A0A2G8JCZ8</accession>
<keyword evidence="7" id="KW-0406">Ion transport</keyword>
<dbReference type="InterPro" id="IPR005821">
    <property type="entry name" value="Ion_trans_dom"/>
</dbReference>
<feature type="transmembrane region" description="Helical" evidence="10">
    <location>
        <begin position="565"/>
        <end position="586"/>
    </location>
</feature>
<keyword evidence="8 10" id="KW-0472">Membrane</keyword>
<evidence type="ECO:0000256" key="1">
    <source>
        <dbReference type="ARBA" id="ARBA00004141"/>
    </source>
</evidence>
<evidence type="ECO:0000256" key="5">
    <source>
        <dbReference type="ARBA" id="ARBA00022989"/>
    </source>
</evidence>
<evidence type="ECO:0000256" key="8">
    <source>
        <dbReference type="ARBA" id="ARBA00023136"/>
    </source>
</evidence>
<feature type="transmembrane region" description="Helical" evidence="10">
    <location>
        <begin position="428"/>
        <end position="446"/>
    </location>
</feature>
<sequence>MPPYRNRPPEERGAILKCKSVTTDIHPDVTPIIRAAQKNNFTLVKILHDAGLRVEELIDDDLTMSTNDSLQRSVGTLEIYRALASPAYVCFDPDPIGRAFHMSSLLRKLALLEVEFKLTYLELANGMEQYAADIISYTVTTEEAMAVLAYNGQGNSGKSERAVKALGLLPTLNRAIAHDQKKFVAEPTCQHVLRVQFSRQLISLQDRHFVFSVFLRILIILLFPVICIVYKLGISETCNDFANIPIVKFFMQLGSDLLLLGLILYETVLDSKFGKKELPYYGKCPPPITAWHYMIYVYALGMLWREILYLWKKRHQRNVVQLMNVINIIIGVLLMAFVNNEIAWIMFSVECQEIQYDTIPTTTATRSTANFPNPRINYTGLNDSEIIEGMVNDLFQTAYLELDNAAASISDTLRELLDHKEETTNMNFHWIFLLSRSIMSLVVVFSFTRIQPFFITVDMVGPLSISFTSMFTTTGQFLSVVIAVLSGFASGLTFIYHDTYHQNDVNGQSSCTASGGRGGSCSDTNYYENLPQSMLTLYWSLFGLIPAKSVKMDSIPRVLESMGELLYASFYVFTVLVLLNALIAVMSNVYNVVEENADTEWKFHRTYLWMSFLDETFTVPPPFNLLPNCASTIKNTFRRIKRCYCCLFSRKQSDENNVTSHRDEIRVTSTLVERYIAERTSHERKLEGDITLADMRNLKNDVIGLRYNLFKEVWCINEKLQTGHTESDHINTEMTTVQDVFNALATNKEDFHNFETSVRKWLKNMVERLRNLPDIDQMAAILRSGGGGQSIRRPIASSVDEMVNYYETLKRHKTRRKRTNQLLKELME</sequence>
<feature type="transmembrane region" description="Helical" evidence="10">
    <location>
        <begin position="246"/>
        <end position="268"/>
    </location>
</feature>
<evidence type="ECO:0000256" key="6">
    <source>
        <dbReference type="ARBA" id="ARBA00023043"/>
    </source>
</evidence>
<dbReference type="AlphaFoldDB" id="A0A2G8JCZ8"/>
<dbReference type="STRING" id="307972.A0A2G8JCZ8"/>
<evidence type="ECO:0000256" key="10">
    <source>
        <dbReference type="SAM" id="Phobius"/>
    </source>
</evidence>
<evidence type="ECO:0000256" key="9">
    <source>
        <dbReference type="ARBA" id="ARBA00023303"/>
    </source>
</evidence>
<evidence type="ECO:0000256" key="7">
    <source>
        <dbReference type="ARBA" id="ARBA00023065"/>
    </source>
</evidence>
<protein>
    <submittedName>
        <fullName evidence="12">Putative short transient receptor potential channel 3 isoform X2</fullName>
    </submittedName>
</protein>
<dbReference type="PANTHER" id="PTHR10117:SF54">
    <property type="entry name" value="TRANSIENT RECEPTOR POTENTIAL-GAMMA PROTEIN"/>
    <property type="match status" value="1"/>
</dbReference>
<dbReference type="GO" id="GO:0034703">
    <property type="term" value="C:cation channel complex"/>
    <property type="evidence" value="ECO:0007669"/>
    <property type="project" value="TreeGrafter"/>
</dbReference>
<keyword evidence="13" id="KW-1185">Reference proteome</keyword>
<dbReference type="Pfam" id="PF00520">
    <property type="entry name" value="Ion_trans"/>
    <property type="match status" value="1"/>
</dbReference>
<evidence type="ECO:0000313" key="12">
    <source>
        <dbReference type="EMBL" id="PIK33579.1"/>
    </source>
</evidence>
<evidence type="ECO:0000256" key="4">
    <source>
        <dbReference type="ARBA" id="ARBA00022737"/>
    </source>
</evidence>
<evidence type="ECO:0000259" key="11">
    <source>
        <dbReference type="SMART" id="SM01420"/>
    </source>
</evidence>
<evidence type="ECO:0000256" key="3">
    <source>
        <dbReference type="ARBA" id="ARBA00022692"/>
    </source>
</evidence>
<keyword evidence="3 10" id="KW-0812">Transmembrane</keyword>
<evidence type="ECO:0000313" key="13">
    <source>
        <dbReference type="Proteomes" id="UP000230750"/>
    </source>
</evidence>